<reference evidence="2 3" key="1">
    <citation type="submission" date="2019-03" db="EMBL/GenBank/DDBJ databases">
        <title>Sequencing the genomes of 1000 actinobacteria strains.</title>
        <authorList>
            <person name="Klenk H.-P."/>
        </authorList>
    </citation>
    <scope>NUCLEOTIDE SEQUENCE [LARGE SCALE GENOMIC DNA]</scope>
    <source>
        <strain evidence="2 3">DSM 43805</strain>
    </source>
</reference>
<evidence type="ECO:0000313" key="3">
    <source>
        <dbReference type="Proteomes" id="UP000294901"/>
    </source>
</evidence>
<gene>
    <name evidence="2" type="ORF">C8E87_3230</name>
</gene>
<name>A0A4R6JSU4_9ACTN</name>
<dbReference type="RefSeq" id="WP_133873853.1">
    <property type="nucleotide sequence ID" value="NZ_BOMD01000054.1"/>
</dbReference>
<evidence type="ECO:0000313" key="2">
    <source>
        <dbReference type="EMBL" id="TDO39539.1"/>
    </source>
</evidence>
<accession>A0A4R6JSU4</accession>
<organism evidence="2 3">
    <name type="scientific">Paractinoplanes brasiliensis</name>
    <dbReference type="NCBI Taxonomy" id="52695"/>
    <lineage>
        <taxon>Bacteria</taxon>
        <taxon>Bacillati</taxon>
        <taxon>Actinomycetota</taxon>
        <taxon>Actinomycetes</taxon>
        <taxon>Micromonosporales</taxon>
        <taxon>Micromonosporaceae</taxon>
        <taxon>Paractinoplanes</taxon>
    </lineage>
</organism>
<evidence type="ECO:0000256" key="1">
    <source>
        <dbReference type="SAM" id="MobiDB-lite"/>
    </source>
</evidence>
<keyword evidence="3" id="KW-1185">Reference proteome</keyword>
<dbReference type="EMBL" id="SNWR01000001">
    <property type="protein sequence ID" value="TDO39539.1"/>
    <property type="molecule type" value="Genomic_DNA"/>
</dbReference>
<comment type="caution">
    <text evidence="2">The sequence shown here is derived from an EMBL/GenBank/DDBJ whole genome shotgun (WGS) entry which is preliminary data.</text>
</comment>
<feature type="compositionally biased region" description="Acidic residues" evidence="1">
    <location>
        <begin position="185"/>
        <end position="205"/>
    </location>
</feature>
<dbReference type="OrthoDB" id="5112668at2"/>
<proteinExistence type="predicted"/>
<feature type="region of interest" description="Disordered" evidence="1">
    <location>
        <begin position="185"/>
        <end position="213"/>
    </location>
</feature>
<dbReference type="Proteomes" id="UP000294901">
    <property type="component" value="Unassembled WGS sequence"/>
</dbReference>
<dbReference type="AlphaFoldDB" id="A0A4R6JSU4"/>
<sequence>MFNDDVERIRTALLPLCEPLHGVFTWADQRRREVLSDLDGEAVYRWHATHTVRAYAHLQLGKTVIAPWQLTGNHARNGELWLSDGDYRIRFLHAVRDSDVPPPGFNDARQAYYRNPPLFDLPVPRLLGPPDDRLLFVWRIDAKTGVPIFRVVRPIGTWKWGDHAATDIDFILPETAEDLAALEFEPSDEGMELDIPDEDGLEGGAEDAGGSAG</sequence>
<protein>
    <submittedName>
        <fullName evidence="2">Uncharacterized protein</fullName>
    </submittedName>
</protein>